<dbReference type="EC" id="2.1.1.176" evidence="3"/>
<dbReference type="GO" id="GO:0003723">
    <property type="term" value="F:RNA binding"/>
    <property type="evidence" value="ECO:0007669"/>
    <property type="project" value="UniProtKB-UniRule"/>
</dbReference>
<dbReference type="Gene3D" id="3.30.70.1170">
    <property type="entry name" value="Sun protein, domain 3"/>
    <property type="match status" value="1"/>
</dbReference>
<comment type="function">
    <text evidence="1">Specifically methylates the cytosine at position 967 (m5C967) of 16S rRNA.</text>
</comment>
<dbReference type="AlphaFoldDB" id="A0A5K8A4G4"/>
<dbReference type="FunFam" id="3.40.50.150:FF:000022">
    <property type="entry name" value="Ribosomal RNA small subunit methyltransferase B"/>
    <property type="match status" value="1"/>
</dbReference>
<organism evidence="16 17">
    <name type="scientific">Desulfosarcina ovata subsp. ovata</name>
    <dbReference type="NCBI Taxonomy" id="2752305"/>
    <lineage>
        <taxon>Bacteria</taxon>
        <taxon>Pseudomonadati</taxon>
        <taxon>Thermodesulfobacteriota</taxon>
        <taxon>Desulfobacteria</taxon>
        <taxon>Desulfobacterales</taxon>
        <taxon>Desulfosarcinaceae</taxon>
        <taxon>Desulfosarcina</taxon>
    </lineage>
</organism>
<keyword evidence="4" id="KW-0963">Cytoplasm</keyword>
<feature type="active site" description="Nucleophile" evidence="13">
    <location>
        <position position="405"/>
    </location>
</feature>
<dbReference type="EMBL" id="AP021879">
    <property type="protein sequence ID" value="BBO87473.1"/>
    <property type="molecule type" value="Genomic_DNA"/>
</dbReference>
<dbReference type="PROSITE" id="PS51686">
    <property type="entry name" value="SAM_MT_RSMB_NOP"/>
    <property type="match status" value="1"/>
</dbReference>
<comment type="similarity">
    <text evidence="13">Belongs to the class I-like SAM-binding methyltransferase superfamily. RsmB/NOP family.</text>
</comment>
<evidence type="ECO:0000256" key="4">
    <source>
        <dbReference type="ARBA" id="ARBA00022490"/>
    </source>
</evidence>
<dbReference type="InterPro" id="IPR006027">
    <property type="entry name" value="NusB_RsmB_TIM44"/>
</dbReference>
<feature type="domain" description="SAM-dependent MTase RsmB/NOP-type" evidence="15">
    <location>
        <begin position="191"/>
        <end position="469"/>
    </location>
</feature>
<protein>
    <recommendedName>
        <fullName evidence="3">16S rRNA (cytosine(967)-C(5))-methyltransferase</fullName>
        <ecNumber evidence="3">2.1.1.176</ecNumber>
    </recommendedName>
    <alternativeName>
        <fullName evidence="10">16S rRNA m5C967 methyltransferase</fullName>
    </alternativeName>
    <alternativeName>
        <fullName evidence="11">rRNA (cytosine-C(5)-)-methyltransferase RsmB</fullName>
    </alternativeName>
</protein>
<evidence type="ECO:0000256" key="13">
    <source>
        <dbReference type="PROSITE-ProRule" id="PRU01023"/>
    </source>
</evidence>
<keyword evidence="7 13" id="KW-0808">Transferase</keyword>
<dbReference type="Gene3D" id="1.10.940.10">
    <property type="entry name" value="NusB-like"/>
    <property type="match status" value="1"/>
</dbReference>
<reference evidence="16 17" key="1">
    <citation type="submission" date="2019-11" db="EMBL/GenBank/DDBJ databases">
        <title>Comparative genomics of hydrocarbon-degrading Desulfosarcina strains.</title>
        <authorList>
            <person name="Watanabe M."/>
            <person name="Kojima H."/>
            <person name="Fukui M."/>
        </authorList>
    </citation>
    <scope>NUCLEOTIDE SEQUENCE [LARGE SCALE GENOMIC DNA]</scope>
    <source>
        <strain evidence="17">oXyS1</strain>
    </source>
</reference>
<evidence type="ECO:0000256" key="8">
    <source>
        <dbReference type="ARBA" id="ARBA00022691"/>
    </source>
</evidence>
<comment type="catalytic activity">
    <reaction evidence="12">
        <text>cytidine(967) in 16S rRNA + S-adenosyl-L-methionine = 5-methylcytidine(967) in 16S rRNA + S-adenosyl-L-homocysteine + H(+)</text>
        <dbReference type="Rhea" id="RHEA:42748"/>
        <dbReference type="Rhea" id="RHEA-COMP:10219"/>
        <dbReference type="Rhea" id="RHEA-COMP:10220"/>
        <dbReference type="ChEBI" id="CHEBI:15378"/>
        <dbReference type="ChEBI" id="CHEBI:57856"/>
        <dbReference type="ChEBI" id="CHEBI:59789"/>
        <dbReference type="ChEBI" id="CHEBI:74483"/>
        <dbReference type="ChEBI" id="CHEBI:82748"/>
        <dbReference type="EC" id="2.1.1.176"/>
    </reaction>
</comment>
<dbReference type="SUPFAM" id="SSF48013">
    <property type="entry name" value="NusB-like"/>
    <property type="match status" value="1"/>
</dbReference>
<dbReference type="PRINTS" id="PR02008">
    <property type="entry name" value="RCMTFAMILY"/>
</dbReference>
<dbReference type="GO" id="GO:0008649">
    <property type="term" value="F:rRNA methyltransferase activity"/>
    <property type="evidence" value="ECO:0007669"/>
    <property type="project" value="InterPro"/>
</dbReference>
<evidence type="ECO:0000256" key="7">
    <source>
        <dbReference type="ARBA" id="ARBA00022679"/>
    </source>
</evidence>
<dbReference type="Pfam" id="PF01189">
    <property type="entry name" value="Methyltr_RsmB-F"/>
    <property type="match status" value="1"/>
</dbReference>
<dbReference type="InterPro" id="IPR049560">
    <property type="entry name" value="MeTrfase_RsmB-F_NOP2_cat"/>
</dbReference>
<feature type="binding site" evidence="13">
    <location>
        <position position="352"/>
    </location>
    <ligand>
        <name>S-adenosyl-L-methionine</name>
        <dbReference type="ChEBI" id="CHEBI:59789"/>
    </ligand>
</feature>
<comment type="subcellular location">
    <subcellularLocation>
        <location evidence="2">Cytoplasm</location>
    </subcellularLocation>
</comment>
<evidence type="ECO:0000256" key="11">
    <source>
        <dbReference type="ARBA" id="ARBA00031088"/>
    </source>
</evidence>
<evidence type="ECO:0000256" key="2">
    <source>
        <dbReference type="ARBA" id="ARBA00004496"/>
    </source>
</evidence>
<dbReference type="NCBIfam" id="NF011494">
    <property type="entry name" value="PRK14902.1"/>
    <property type="match status" value="1"/>
</dbReference>
<dbReference type="InterPro" id="IPR035926">
    <property type="entry name" value="NusB-like_sf"/>
</dbReference>
<dbReference type="InterPro" id="IPR023267">
    <property type="entry name" value="RCMT"/>
</dbReference>
<dbReference type="Pfam" id="PF22458">
    <property type="entry name" value="RsmF-B_ferredox"/>
    <property type="match status" value="1"/>
</dbReference>
<evidence type="ECO:0000256" key="6">
    <source>
        <dbReference type="ARBA" id="ARBA00022603"/>
    </source>
</evidence>
<evidence type="ECO:0000256" key="14">
    <source>
        <dbReference type="SAM" id="MobiDB-lite"/>
    </source>
</evidence>
<evidence type="ECO:0000259" key="15">
    <source>
        <dbReference type="PROSITE" id="PS51686"/>
    </source>
</evidence>
<feature type="binding site" evidence="13">
    <location>
        <position position="333"/>
    </location>
    <ligand>
        <name>S-adenosyl-L-methionine</name>
        <dbReference type="ChEBI" id="CHEBI:59789"/>
    </ligand>
</feature>
<dbReference type="Proteomes" id="UP000422108">
    <property type="component" value="Chromosome"/>
</dbReference>
<keyword evidence="8 13" id="KW-0949">S-adenosyl-L-methionine</keyword>
<keyword evidence="9 13" id="KW-0694">RNA-binding</keyword>
<dbReference type="Gene3D" id="3.40.50.150">
    <property type="entry name" value="Vaccinia Virus protein VP39"/>
    <property type="match status" value="1"/>
</dbReference>
<dbReference type="InterPro" id="IPR004573">
    <property type="entry name" value="rRNA_ssu_MeTfrase_B"/>
</dbReference>
<feature type="binding site" evidence="13">
    <location>
        <position position="306"/>
    </location>
    <ligand>
        <name>S-adenosyl-L-methionine</name>
        <dbReference type="ChEBI" id="CHEBI:59789"/>
    </ligand>
</feature>
<name>A0A5K8A4G4_9BACT</name>
<keyword evidence="17" id="KW-1185">Reference proteome</keyword>
<dbReference type="InterPro" id="IPR054728">
    <property type="entry name" value="RsmB-like_ferredoxin"/>
</dbReference>
<evidence type="ECO:0000313" key="17">
    <source>
        <dbReference type="Proteomes" id="UP000422108"/>
    </source>
</evidence>
<dbReference type="PANTHER" id="PTHR22807">
    <property type="entry name" value="NOP2 YEAST -RELATED NOL1/NOP2/FMU SUN DOMAIN-CONTAINING"/>
    <property type="match status" value="1"/>
</dbReference>
<dbReference type="NCBIfam" id="TIGR00563">
    <property type="entry name" value="rsmB"/>
    <property type="match status" value="1"/>
</dbReference>
<dbReference type="Pfam" id="PF01029">
    <property type="entry name" value="NusB"/>
    <property type="match status" value="1"/>
</dbReference>
<dbReference type="CDD" id="cd02440">
    <property type="entry name" value="AdoMet_MTases"/>
    <property type="match status" value="1"/>
</dbReference>
<dbReference type="RefSeq" id="WP_155308926.1">
    <property type="nucleotide sequence ID" value="NZ_AP021879.1"/>
</dbReference>
<gene>
    <name evidence="16" type="primary">rsmB</name>
    <name evidence="16" type="ORF">DSCOOX_06530</name>
</gene>
<evidence type="ECO:0000256" key="5">
    <source>
        <dbReference type="ARBA" id="ARBA00022552"/>
    </source>
</evidence>
<evidence type="ECO:0000256" key="1">
    <source>
        <dbReference type="ARBA" id="ARBA00002724"/>
    </source>
</evidence>
<evidence type="ECO:0000256" key="9">
    <source>
        <dbReference type="ARBA" id="ARBA00022884"/>
    </source>
</evidence>
<evidence type="ECO:0000256" key="12">
    <source>
        <dbReference type="ARBA" id="ARBA00047283"/>
    </source>
</evidence>
<accession>A0A5K8A4G4</accession>
<feature type="region of interest" description="Disordered" evidence="14">
    <location>
        <begin position="1"/>
        <end position="21"/>
    </location>
</feature>
<sequence>MTHPPRMHSGRPSARHFRPAPDARSAALTVLNRLESGRSTLDAILEAEDSCRRRLSPRDRALFNQLVYGVLRWRLRLDSVIAAYADRSIEKMAPTVLNILRLALFQILFMDRIPPSAAVNTAVNLARAHKVAQAAGFINALLRTALREPDRFRLPDAAVSTVDHLAVATSTPHWLMARWIDRLGLEAARQLADSTNEIPPITIRCNRLKNDLPDLIAALAGDVERLAPIERLPGAVHMDGLKKPIFRMKAFIDGRFAVQDAAAQLVSLLLSPQPDETVLDACAGLGGKTGHLAQLMDNRGRIVALEHVAAKLARLADEARRLGATIIETRQADLNRALPTDEHALYDRILIDAPCSGLGVLRRNPDAKWVARKQDIRRFADRQHRFLGHLAPLLRVGGVMVFSVCSMEPEENEAVVDRFLKNHPNFAIDHRKSAAETVLRPFLDKRGFLRTFPHLHHMDGFFAARLTRTG</sequence>
<feature type="compositionally biased region" description="Basic residues" evidence="14">
    <location>
        <begin position="1"/>
        <end position="18"/>
    </location>
</feature>
<dbReference type="InterPro" id="IPR001678">
    <property type="entry name" value="MeTrfase_RsmB-F_NOP2_dom"/>
</dbReference>
<dbReference type="PANTHER" id="PTHR22807:SF61">
    <property type="entry name" value="NOL1_NOP2_SUN FAMILY PROTEIN _ ANTITERMINATION NUSB DOMAIN-CONTAINING PROTEIN"/>
    <property type="match status" value="1"/>
</dbReference>
<proteinExistence type="inferred from homology"/>
<comment type="caution">
    <text evidence="13">Lacks conserved residue(s) required for the propagation of feature annotation.</text>
</comment>
<keyword evidence="5" id="KW-0698">rRNA processing</keyword>
<dbReference type="GO" id="GO:0006355">
    <property type="term" value="P:regulation of DNA-templated transcription"/>
    <property type="evidence" value="ECO:0007669"/>
    <property type="project" value="InterPro"/>
</dbReference>
<keyword evidence="6 13" id="KW-0489">Methyltransferase</keyword>
<dbReference type="GO" id="GO:0005737">
    <property type="term" value="C:cytoplasm"/>
    <property type="evidence" value="ECO:0007669"/>
    <property type="project" value="UniProtKB-SubCell"/>
</dbReference>
<dbReference type="InterPro" id="IPR029063">
    <property type="entry name" value="SAM-dependent_MTases_sf"/>
</dbReference>
<evidence type="ECO:0000313" key="16">
    <source>
        <dbReference type="EMBL" id="BBO87473.1"/>
    </source>
</evidence>
<evidence type="ECO:0000256" key="3">
    <source>
        <dbReference type="ARBA" id="ARBA00012140"/>
    </source>
</evidence>
<dbReference type="SUPFAM" id="SSF53335">
    <property type="entry name" value="S-adenosyl-L-methionine-dependent methyltransferases"/>
    <property type="match status" value="1"/>
</dbReference>
<evidence type="ECO:0000256" key="10">
    <source>
        <dbReference type="ARBA" id="ARBA00030399"/>
    </source>
</evidence>